<dbReference type="AlphaFoldDB" id="A0A4Y2A4R2"/>
<reference evidence="1 2" key="1">
    <citation type="journal article" date="2019" name="Sci. Rep.">
        <title>Orb-weaving spider Araneus ventricosus genome elucidates the spidroin gene catalogue.</title>
        <authorList>
            <person name="Kono N."/>
            <person name="Nakamura H."/>
            <person name="Ohtoshi R."/>
            <person name="Moran D.A.P."/>
            <person name="Shinohara A."/>
            <person name="Yoshida Y."/>
            <person name="Fujiwara M."/>
            <person name="Mori M."/>
            <person name="Tomita M."/>
            <person name="Arakawa K."/>
        </authorList>
    </citation>
    <scope>NUCLEOTIDE SEQUENCE [LARGE SCALE GENOMIC DNA]</scope>
</reference>
<dbReference type="Proteomes" id="UP000499080">
    <property type="component" value="Unassembled WGS sequence"/>
</dbReference>
<evidence type="ECO:0000313" key="2">
    <source>
        <dbReference type="Proteomes" id="UP000499080"/>
    </source>
</evidence>
<evidence type="ECO:0000313" key="1">
    <source>
        <dbReference type="EMBL" id="GBL74355.1"/>
    </source>
</evidence>
<gene>
    <name evidence="1" type="ORF">AVEN_235331_1</name>
</gene>
<name>A0A4Y2A4R2_ARAVE</name>
<sequence length="107" mass="11726">MFVWTELRTHQSATNSAANGMLGTEALSLFDLTGPPLVGLHGALWITRRPQGLQSLELTFPLALVLSHSGLCCHTPEALNRGVRRFLPQGIKRVLAFSRARGLRANH</sequence>
<comment type="caution">
    <text evidence="1">The sequence shown here is derived from an EMBL/GenBank/DDBJ whole genome shotgun (WGS) entry which is preliminary data.</text>
</comment>
<proteinExistence type="predicted"/>
<protein>
    <submittedName>
        <fullName evidence="1">Uncharacterized protein</fullName>
    </submittedName>
</protein>
<dbReference type="EMBL" id="BGPR01000005">
    <property type="protein sequence ID" value="GBL74355.1"/>
    <property type="molecule type" value="Genomic_DNA"/>
</dbReference>
<organism evidence="1 2">
    <name type="scientific">Araneus ventricosus</name>
    <name type="common">Orbweaver spider</name>
    <name type="synonym">Epeira ventricosa</name>
    <dbReference type="NCBI Taxonomy" id="182803"/>
    <lineage>
        <taxon>Eukaryota</taxon>
        <taxon>Metazoa</taxon>
        <taxon>Ecdysozoa</taxon>
        <taxon>Arthropoda</taxon>
        <taxon>Chelicerata</taxon>
        <taxon>Arachnida</taxon>
        <taxon>Araneae</taxon>
        <taxon>Araneomorphae</taxon>
        <taxon>Entelegynae</taxon>
        <taxon>Araneoidea</taxon>
        <taxon>Araneidae</taxon>
        <taxon>Araneus</taxon>
    </lineage>
</organism>
<keyword evidence="2" id="KW-1185">Reference proteome</keyword>
<accession>A0A4Y2A4R2</accession>